<name>A0ABY8RB18_PARBF</name>
<dbReference type="EMBL" id="CP124692">
    <property type="protein sequence ID" value="WGX77866.1"/>
    <property type="molecule type" value="Genomic_DNA"/>
</dbReference>
<dbReference type="InterPro" id="IPR007197">
    <property type="entry name" value="rSAM"/>
</dbReference>
<evidence type="ECO:0000256" key="3">
    <source>
        <dbReference type="ARBA" id="ARBA00022723"/>
    </source>
</evidence>
<dbReference type="SFLD" id="SFLDG01067">
    <property type="entry name" value="SPASM/twitch_domain_containing"/>
    <property type="match status" value="1"/>
</dbReference>
<dbReference type="SMART" id="SM00729">
    <property type="entry name" value="Elp3"/>
    <property type="match status" value="1"/>
</dbReference>
<dbReference type="PROSITE" id="PS51918">
    <property type="entry name" value="RADICAL_SAM"/>
    <property type="match status" value="1"/>
</dbReference>
<keyword evidence="3" id="KW-0479">Metal-binding</keyword>
<dbReference type="PANTHER" id="PTHR43273">
    <property type="entry name" value="ANAEROBIC SULFATASE-MATURATING ENZYME HOMOLOG ASLB-RELATED"/>
    <property type="match status" value="1"/>
</dbReference>
<accession>A0ABY8RB18</accession>
<keyword evidence="7" id="KW-0614">Plasmid</keyword>
<dbReference type="NCBIfam" id="TIGR04085">
    <property type="entry name" value="rSAM_more_4Fe4S"/>
    <property type="match status" value="1"/>
</dbReference>
<evidence type="ECO:0000313" key="8">
    <source>
        <dbReference type="Proteomes" id="UP001239169"/>
    </source>
</evidence>
<dbReference type="InterPro" id="IPR013785">
    <property type="entry name" value="Aldolase_TIM"/>
</dbReference>
<protein>
    <submittedName>
        <fullName evidence="7">Radical SAM protein</fullName>
    </submittedName>
</protein>
<dbReference type="Proteomes" id="UP001239169">
    <property type="component" value="Plasmid unnamed7"/>
</dbReference>
<dbReference type="InterPro" id="IPR023867">
    <property type="entry name" value="Sulphatase_maturase_rSAM"/>
</dbReference>
<keyword evidence="8" id="KW-1185">Reference proteome</keyword>
<proteinExistence type="predicted"/>
<dbReference type="InterPro" id="IPR006638">
    <property type="entry name" value="Elp3/MiaA/NifB-like_rSAM"/>
</dbReference>
<evidence type="ECO:0000259" key="6">
    <source>
        <dbReference type="PROSITE" id="PS51918"/>
    </source>
</evidence>
<dbReference type="InterPro" id="IPR058240">
    <property type="entry name" value="rSAM_sf"/>
</dbReference>
<evidence type="ECO:0000256" key="4">
    <source>
        <dbReference type="ARBA" id="ARBA00023004"/>
    </source>
</evidence>
<evidence type="ECO:0000256" key="5">
    <source>
        <dbReference type="ARBA" id="ARBA00023014"/>
    </source>
</evidence>
<dbReference type="InterPro" id="IPR023885">
    <property type="entry name" value="4Fe4S-binding_SPASM_dom"/>
</dbReference>
<gene>
    <name evidence="7" type="ORF">QJS64_21870</name>
</gene>
<dbReference type="SUPFAM" id="SSF102114">
    <property type="entry name" value="Radical SAM enzymes"/>
    <property type="match status" value="1"/>
</dbReference>
<reference evidence="7 8" key="1">
    <citation type="submission" date="2023-04" db="EMBL/GenBank/DDBJ databases">
        <title>Bacteria Genome Submission.</title>
        <authorList>
            <person name="Isaac P."/>
        </authorList>
    </citation>
    <scope>NUCLEOTIDE SEQUENCE [LARGE SCALE GENOMIC DNA]</scope>
    <source>
        <strain evidence="7 8">SampleS7P1</strain>
        <plasmid evidence="7 8">unnamed7</plasmid>
    </source>
</reference>
<keyword evidence="5" id="KW-0411">Iron-sulfur</keyword>
<evidence type="ECO:0000256" key="2">
    <source>
        <dbReference type="ARBA" id="ARBA00022691"/>
    </source>
</evidence>
<keyword evidence="4" id="KW-0408">Iron</keyword>
<comment type="cofactor">
    <cofactor evidence="1">
        <name>[4Fe-4S] cluster</name>
        <dbReference type="ChEBI" id="CHEBI:49883"/>
    </cofactor>
</comment>
<geneLocation type="plasmid" evidence="7 8">
    <name>unnamed7</name>
</geneLocation>
<organism evidence="7 8">
    <name type="scientific">Paraclostridium bifermentans</name>
    <name type="common">Clostridium bifermentans</name>
    <dbReference type="NCBI Taxonomy" id="1490"/>
    <lineage>
        <taxon>Bacteria</taxon>
        <taxon>Bacillati</taxon>
        <taxon>Bacillota</taxon>
        <taxon>Clostridia</taxon>
        <taxon>Peptostreptococcales</taxon>
        <taxon>Peptostreptococcaceae</taxon>
        <taxon>Paraclostridium</taxon>
    </lineage>
</organism>
<dbReference type="SFLD" id="SFLDG01384">
    <property type="entry name" value="thioether_bond_formation_requi"/>
    <property type="match status" value="1"/>
</dbReference>
<feature type="domain" description="Radical SAM core" evidence="6">
    <location>
        <begin position="89"/>
        <end position="309"/>
    </location>
</feature>
<evidence type="ECO:0000256" key="1">
    <source>
        <dbReference type="ARBA" id="ARBA00001966"/>
    </source>
</evidence>
<dbReference type="PANTHER" id="PTHR43273:SF8">
    <property type="entry name" value="RADICAL SAM DOMAIN PROTEIN"/>
    <property type="match status" value="1"/>
</dbReference>
<keyword evidence="2" id="KW-0949">S-adenosyl-L-methionine</keyword>
<sequence length="451" mass="52231">MNKIINFTDFKIFEINNKKYIYCIEDNKIYEIDDRTVALLNQNEKTYEDLKNNLAPLFNEGELDDLIKSMYECGIIENKDNTVKSNFNQIPTDISWINLLVVQDCNLRCSYCYAEDGKYQNSGVMDIDTAKKSVDFLINKSKCEKIGICFFGGEPLLNFKLIKEVVDYCNKKEKETGKKFGFSMTSNGTLLNDEIEEFIIKNNIKLQISIDGDKKTHDLNRYYSNKVGSHDTVLKKTKALRDKGLLDARATITTNELDLVHTYDYLCSLGFDRISLSPAFNLLTVEDYDKLADAYIDFYLNFEKRIKDRKFEEVKNNMMFMQQLSYIHNSQIRTTACGAGHNLNAISINGDIYPCQRFVGTKEVLLGNVFNGYNSQLDFVENVTINNFKTCNECWIRNLCVGGCVHDNFAFNKNLNLPYDPQCEYRKKIVTEAIKIYLRLSDEEIYELFEN</sequence>
<dbReference type="NCBIfam" id="NF047865">
    <property type="entry name" value="rSAM_PapB"/>
    <property type="match status" value="1"/>
</dbReference>
<dbReference type="CDD" id="cd01335">
    <property type="entry name" value="Radical_SAM"/>
    <property type="match status" value="1"/>
</dbReference>
<evidence type="ECO:0000313" key="7">
    <source>
        <dbReference type="EMBL" id="WGX77866.1"/>
    </source>
</evidence>
<dbReference type="Gene3D" id="3.20.20.70">
    <property type="entry name" value="Aldolase class I"/>
    <property type="match status" value="1"/>
</dbReference>
<dbReference type="SFLD" id="SFLDS00029">
    <property type="entry name" value="Radical_SAM"/>
    <property type="match status" value="1"/>
</dbReference>
<dbReference type="SFLD" id="SFLDG01386">
    <property type="entry name" value="main_SPASM_domain-containing"/>
    <property type="match status" value="1"/>
</dbReference>
<dbReference type="Pfam" id="PF04055">
    <property type="entry name" value="Radical_SAM"/>
    <property type="match status" value="1"/>
</dbReference>